<reference evidence="1 2" key="1">
    <citation type="journal article" date="2022" name="Hortic Res">
        <title>A haplotype resolved chromosomal level avocado genome allows analysis of novel avocado genes.</title>
        <authorList>
            <person name="Nath O."/>
            <person name="Fletcher S.J."/>
            <person name="Hayward A."/>
            <person name="Shaw L.M."/>
            <person name="Masouleh A.K."/>
            <person name="Furtado A."/>
            <person name="Henry R.J."/>
            <person name="Mitter N."/>
        </authorList>
    </citation>
    <scope>NUCLEOTIDE SEQUENCE [LARGE SCALE GENOMIC DNA]</scope>
    <source>
        <strain evidence="2">cv. Hass</strain>
    </source>
</reference>
<dbReference type="Proteomes" id="UP001234297">
    <property type="component" value="Chromosome 3"/>
</dbReference>
<organism evidence="1 2">
    <name type="scientific">Persea americana</name>
    <name type="common">Avocado</name>
    <dbReference type="NCBI Taxonomy" id="3435"/>
    <lineage>
        <taxon>Eukaryota</taxon>
        <taxon>Viridiplantae</taxon>
        <taxon>Streptophyta</taxon>
        <taxon>Embryophyta</taxon>
        <taxon>Tracheophyta</taxon>
        <taxon>Spermatophyta</taxon>
        <taxon>Magnoliopsida</taxon>
        <taxon>Magnoliidae</taxon>
        <taxon>Laurales</taxon>
        <taxon>Lauraceae</taxon>
        <taxon>Persea</taxon>
    </lineage>
</organism>
<protein>
    <submittedName>
        <fullName evidence="1">Uncharacterized protein</fullName>
    </submittedName>
</protein>
<dbReference type="EMBL" id="CM056811">
    <property type="protein sequence ID" value="KAJ8637030.1"/>
    <property type="molecule type" value="Genomic_DNA"/>
</dbReference>
<comment type="caution">
    <text evidence="1">The sequence shown here is derived from an EMBL/GenBank/DDBJ whole genome shotgun (WGS) entry which is preliminary data.</text>
</comment>
<gene>
    <name evidence="1" type="ORF">MRB53_011297</name>
</gene>
<evidence type="ECO:0000313" key="1">
    <source>
        <dbReference type="EMBL" id="KAJ8637030.1"/>
    </source>
</evidence>
<keyword evidence="2" id="KW-1185">Reference proteome</keyword>
<proteinExistence type="predicted"/>
<accession>A0ACC2LUG5</accession>
<evidence type="ECO:0000313" key="2">
    <source>
        <dbReference type="Proteomes" id="UP001234297"/>
    </source>
</evidence>
<name>A0ACC2LUG5_PERAE</name>
<sequence>MPSITLTVLITAIVVVKSPITVDSSPPPRYPDRSRSRSRDRSEDHPNNPPTTSPPRPPPPPTRLVPPIGSSLPSPDPNLSETRSTHPGSKQPTRKVNLGRKIGLLFVGMAGLLQVAVVGFLGFRRWQISNIKEDSPP</sequence>